<dbReference type="EMBL" id="LS991949">
    <property type="protein sequence ID" value="SYV89805.1"/>
    <property type="molecule type" value="Genomic_DNA"/>
</dbReference>
<dbReference type="KEGG" id="mala:NCTC10135_00305"/>
<organism evidence="1 2">
    <name type="scientific">Metamycoplasma alkalescens</name>
    <dbReference type="NCBI Taxonomy" id="45363"/>
    <lineage>
        <taxon>Bacteria</taxon>
        <taxon>Bacillati</taxon>
        <taxon>Mycoplasmatota</taxon>
        <taxon>Mycoplasmoidales</taxon>
        <taxon>Metamycoplasmataceae</taxon>
        <taxon>Metamycoplasma</taxon>
    </lineage>
</organism>
<evidence type="ECO:0008006" key="3">
    <source>
        <dbReference type="Google" id="ProtNLM"/>
    </source>
</evidence>
<proteinExistence type="predicted"/>
<evidence type="ECO:0000313" key="2">
    <source>
        <dbReference type="Proteomes" id="UP000259864"/>
    </source>
</evidence>
<name>A0A3B0P4H5_9BACT</name>
<dbReference type="AlphaFoldDB" id="A0A3B0P4H5"/>
<reference evidence="2" key="1">
    <citation type="submission" date="2018-06" db="EMBL/GenBank/DDBJ databases">
        <authorList>
            <consortium name="Pathogen Informatics"/>
        </authorList>
    </citation>
    <scope>NUCLEOTIDE SEQUENCE [LARGE SCALE GENOMIC DNA]</scope>
    <source>
        <strain evidence="2">NCTC10135</strain>
    </source>
</reference>
<evidence type="ECO:0000313" key="1">
    <source>
        <dbReference type="EMBL" id="SYV89805.1"/>
    </source>
</evidence>
<sequence>MTKNKFKLISSLLISSFPLLGISCQSKIHNQHNEIKNNEIKITIPNKENLVLNTVGW</sequence>
<dbReference type="Proteomes" id="UP000259864">
    <property type="component" value="Chromosome 1"/>
</dbReference>
<dbReference type="PROSITE" id="PS51257">
    <property type="entry name" value="PROKAR_LIPOPROTEIN"/>
    <property type="match status" value="1"/>
</dbReference>
<feature type="non-terminal residue" evidence="1">
    <location>
        <position position="57"/>
    </location>
</feature>
<gene>
    <name evidence="1" type="ORF">NCTC10135_00305</name>
</gene>
<protein>
    <recommendedName>
        <fullName evidence="3">Lipoprotein</fullName>
    </recommendedName>
</protein>
<accession>A0A3B0P4H5</accession>